<evidence type="ECO:0000259" key="2">
    <source>
        <dbReference type="Pfam" id="PF13439"/>
    </source>
</evidence>
<keyword evidence="3" id="KW-0808">Transferase</keyword>
<dbReference type="Pfam" id="PF13439">
    <property type="entry name" value="Glyco_transf_4"/>
    <property type="match status" value="1"/>
</dbReference>
<protein>
    <submittedName>
        <fullName evidence="3">Glycosyltransferase</fullName>
    </submittedName>
</protein>
<evidence type="ECO:0000259" key="1">
    <source>
        <dbReference type="Pfam" id="PF00534"/>
    </source>
</evidence>
<dbReference type="RefSeq" id="WP_155994528.1">
    <property type="nucleotide sequence ID" value="NZ_JGVK01000001.1"/>
</dbReference>
<name>A0A084CPL3_9GAMM</name>
<dbReference type="PANTHER" id="PTHR12526:SF634">
    <property type="entry name" value="BLL3361 PROTEIN"/>
    <property type="match status" value="1"/>
</dbReference>
<dbReference type="Gene3D" id="3.40.50.2000">
    <property type="entry name" value="Glycogen Phosphorylase B"/>
    <property type="match status" value="2"/>
</dbReference>
<dbReference type="AlphaFoldDB" id="A0A084CPL3"/>
<proteinExistence type="predicted"/>
<dbReference type="InterPro" id="IPR001296">
    <property type="entry name" value="Glyco_trans_1"/>
</dbReference>
<keyword evidence="4" id="KW-1185">Reference proteome</keyword>
<dbReference type="OrthoDB" id="9775208at2"/>
<reference evidence="3 4" key="1">
    <citation type="submission" date="2014-03" db="EMBL/GenBank/DDBJ databases">
        <title>Selection and divergence in the genomes of co-occurring obligate luminous symbionts with specific hosts.</title>
        <authorList>
            <person name="Hendry T.A."/>
            <person name="de Wet J.R."/>
            <person name="Dunlap P.V."/>
        </authorList>
    </citation>
    <scope>NUCLEOTIDE SEQUENCE [LARGE SCALE GENOMIC DNA]</scope>
    <source>
        <strain evidence="3 4">Ppalp.1</strain>
    </source>
</reference>
<organism evidence="3 4">
    <name type="scientific">Candidatus Photodesmus blepharonis</name>
    <dbReference type="NCBI Taxonomy" id="1179155"/>
    <lineage>
        <taxon>Bacteria</taxon>
        <taxon>Pseudomonadati</taxon>
        <taxon>Pseudomonadota</taxon>
        <taxon>Gammaproteobacteria</taxon>
        <taxon>Vibrionales</taxon>
        <taxon>Vibrionaceae</taxon>
        <taxon>Candidatus Photodesmus</taxon>
    </lineage>
</organism>
<feature type="domain" description="Glycosyltransferase subfamily 4-like N-terminal" evidence="2">
    <location>
        <begin position="24"/>
        <end position="181"/>
    </location>
</feature>
<feature type="domain" description="Glycosyl transferase family 1" evidence="1">
    <location>
        <begin position="191"/>
        <end position="341"/>
    </location>
</feature>
<dbReference type="PANTHER" id="PTHR12526">
    <property type="entry name" value="GLYCOSYLTRANSFERASE"/>
    <property type="match status" value="1"/>
</dbReference>
<dbReference type="Pfam" id="PF00534">
    <property type="entry name" value="Glycos_transf_1"/>
    <property type="match status" value="1"/>
</dbReference>
<dbReference type="STRING" id="1179155.CF67_01083"/>
<dbReference type="eggNOG" id="COG0438">
    <property type="taxonomic scope" value="Bacteria"/>
</dbReference>
<dbReference type="SUPFAM" id="SSF53756">
    <property type="entry name" value="UDP-Glycosyltransferase/glycogen phosphorylase"/>
    <property type="match status" value="1"/>
</dbReference>
<dbReference type="Proteomes" id="UP000053784">
    <property type="component" value="Unassembled WGS sequence"/>
</dbReference>
<sequence>MNISINSCKSGIKIVHVVQHLALGGLENLTLDLLTFAHPLNKVMIISLEGNKEEAIANWPRLEALSDQIFFIEKKTKNYLFRLSILIKIFLHLKPEIVHTHHIGPLLYAGITARLLNIPVRIHTEHDVWHFNNYKHIQLQKLALKITKPILVADAEKVKYTLKKHFLYPDIITIKNGVDCNKFCPGNNYTARKRLGFPLHKILIGSAGRLEVIKGHDLIIQAMRFLPKDVHLIIAGQGSQQKNLENLVRRLALDKRVRFIKLLTNMPSFYQSLDLFCLPSRLEGLPLSPLEAQACGVPCAITDVGASSEALCPDSGKLIKPENILDIAQALLNMLANPTKISPRNFVLKNNNIKQMVKEYELLMEEALA</sequence>
<dbReference type="GO" id="GO:1901135">
    <property type="term" value="P:carbohydrate derivative metabolic process"/>
    <property type="evidence" value="ECO:0007669"/>
    <property type="project" value="UniProtKB-ARBA"/>
</dbReference>
<evidence type="ECO:0000313" key="3">
    <source>
        <dbReference type="EMBL" id="KEY91742.1"/>
    </source>
</evidence>
<comment type="caution">
    <text evidence="3">The sequence shown here is derived from an EMBL/GenBank/DDBJ whole genome shotgun (WGS) entry which is preliminary data.</text>
</comment>
<dbReference type="GO" id="GO:0016757">
    <property type="term" value="F:glycosyltransferase activity"/>
    <property type="evidence" value="ECO:0007669"/>
    <property type="project" value="InterPro"/>
</dbReference>
<accession>A0A084CPL3</accession>
<gene>
    <name evidence="3" type="ORF">CF67_01083</name>
</gene>
<evidence type="ECO:0000313" key="4">
    <source>
        <dbReference type="Proteomes" id="UP000053784"/>
    </source>
</evidence>
<dbReference type="EMBL" id="JGVK01000001">
    <property type="protein sequence ID" value="KEY91742.1"/>
    <property type="molecule type" value="Genomic_DNA"/>
</dbReference>
<dbReference type="InterPro" id="IPR028098">
    <property type="entry name" value="Glyco_trans_4-like_N"/>
</dbReference>